<name>A0A6G8ARY9_9ENTE</name>
<dbReference type="Proteomes" id="UP000501747">
    <property type="component" value="Chromosome"/>
</dbReference>
<evidence type="ECO:0000313" key="3">
    <source>
        <dbReference type="EMBL" id="QIL47766.1"/>
    </source>
</evidence>
<feature type="transmembrane region" description="Helical" evidence="2">
    <location>
        <begin position="300"/>
        <end position="320"/>
    </location>
</feature>
<keyword evidence="2" id="KW-0472">Membrane</keyword>
<evidence type="ECO:0000313" key="4">
    <source>
        <dbReference type="Proteomes" id="UP000501747"/>
    </source>
</evidence>
<reference evidence="3 4" key="1">
    <citation type="submission" date="2020-03" db="EMBL/GenBank/DDBJ databases">
        <title>Vagococcus sp. nov., isolated from beetles.</title>
        <authorList>
            <person name="Hyun D.-W."/>
            <person name="Bae J.-W."/>
        </authorList>
    </citation>
    <scope>NUCLEOTIDE SEQUENCE [LARGE SCALE GENOMIC DNA]</scope>
    <source>
        <strain evidence="3 4">HDW17B</strain>
    </source>
</reference>
<keyword evidence="1" id="KW-0175">Coiled coil</keyword>
<dbReference type="KEGG" id="vhy:G7082_04025"/>
<feature type="transmembrane region" description="Helical" evidence="2">
    <location>
        <begin position="217"/>
        <end position="245"/>
    </location>
</feature>
<dbReference type="EMBL" id="CP049887">
    <property type="protein sequence ID" value="QIL47766.1"/>
    <property type="molecule type" value="Genomic_DNA"/>
</dbReference>
<accession>A0A6G8ARY9</accession>
<keyword evidence="4" id="KW-1185">Reference proteome</keyword>
<keyword evidence="2" id="KW-1133">Transmembrane helix</keyword>
<dbReference type="RefSeq" id="WP_166033938.1">
    <property type="nucleotide sequence ID" value="NZ_CP049887.1"/>
</dbReference>
<feature type="transmembrane region" description="Helical" evidence="2">
    <location>
        <begin position="270"/>
        <end position="293"/>
    </location>
</feature>
<proteinExistence type="predicted"/>
<feature type="transmembrane region" description="Helical" evidence="2">
    <location>
        <begin position="354"/>
        <end position="375"/>
    </location>
</feature>
<feature type="transmembrane region" description="Helical" evidence="2">
    <location>
        <begin position="166"/>
        <end position="187"/>
    </location>
</feature>
<feature type="coiled-coil region" evidence="1">
    <location>
        <begin position="53"/>
        <end position="96"/>
    </location>
</feature>
<keyword evidence="2" id="KW-0812">Transmembrane</keyword>
<dbReference type="AlphaFoldDB" id="A0A6G8ARY9"/>
<protein>
    <submittedName>
        <fullName evidence="3">Uncharacterized protein</fullName>
    </submittedName>
</protein>
<sequence length="384" mass="44411">MAYFKFQLKGILKNKFNYVPVILGLVLILVCLFSNASNYDKTGLRANLMTSIKENKEMSIKQTEELKKDSNTEGEINNLRNDLESTKKRLKQEEDVISYMNSENWQSTYERLLKINAEDKEMFESSKEDYHDVEQAIKKEKMYYQYLKIQDMPYQDPDFPTKGFTFMMWCLSHVLPLIVVISVIYILTHVYSKKFYEQINKSSLFPYSKMKNISQNLLLGIVVGSSLFFIFLFFSLVVSGLIFGFGSSDFPILMYNFSKEEFYYQGLQTLYLPSVTLFLLALVFCILLVYWLNYVLRNQLTALFISLILIVSPMLLIYVIQPMSKIAHLLPTTYLSSLRSTSGMLSSSLNNAQVNLGMGLQIMVISCILMLGLIVGTQFKIKKY</sequence>
<organism evidence="3 4">
    <name type="scientific">Vagococcus hydrophili</name>
    <dbReference type="NCBI Taxonomy" id="2714947"/>
    <lineage>
        <taxon>Bacteria</taxon>
        <taxon>Bacillati</taxon>
        <taxon>Bacillota</taxon>
        <taxon>Bacilli</taxon>
        <taxon>Lactobacillales</taxon>
        <taxon>Enterococcaceae</taxon>
        <taxon>Vagococcus</taxon>
    </lineage>
</organism>
<gene>
    <name evidence="3" type="ORF">G7082_04025</name>
</gene>
<evidence type="ECO:0000256" key="2">
    <source>
        <dbReference type="SAM" id="Phobius"/>
    </source>
</evidence>
<evidence type="ECO:0000256" key="1">
    <source>
        <dbReference type="SAM" id="Coils"/>
    </source>
</evidence>